<dbReference type="GO" id="GO:0009847">
    <property type="term" value="P:spore germination"/>
    <property type="evidence" value="ECO:0007669"/>
    <property type="project" value="InterPro"/>
</dbReference>
<feature type="domain" description="Spore germination GerAC-like C-terminal" evidence="8">
    <location>
        <begin position="220"/>
        <end position="385"/>
    </location>
</feature>
<accession>A0A1M6JJN9</accession>
<proteinExistence type="inferred from homology"/>
<sequence length="392" mass="44616">MKKLFTFIFILLMLLLTSCWNKRELDEMSIVYGVAIEKSKDNQNIEATFQVVNPNQLREKGGGETAPIQIITSEGKTVFDAIRNNIYQFDRKAFFYTNKVIVIDEELAKEGLIKILDILKRDQETMDTSKIVIAKGVSAREVLGIKIGIENIQGSYFEDIINNSIKHNTKSTVIDVLSFCKKCISNGINPIAGVVETIEQTNLPEVKAKGKTSKGIKYLGTAVFKEDRLVGFFDGFETRGLNWATRVIKDTIITFPLSEKKEALVTVEINNSKAKISPLIKNDSLFFNIDIKVEGKIGETTVPMDFSDTLILEKIKKVMNDEIEKEVKHSIKKAQKEFKSDVFGFGLALRRKHPDVWKIYKKDWDKEFSYVKYKVNVESKLKDSGLLFKKVK</sequence>
<comment type="similarity">
    <text evidence="2">Belongs to the GerABKC lipoprotein family.</text>
</comment>
<reference evidence="10 11" key="1">
    <citation type="submission" date="2016-11" db="EMBL/GenBank/DDBJ databases">
        <authorList>
            <person name="Jaros S."/>
            <person name="Januszkiewicz K."/>
            <person name="Wedrychowicz H."/>
        </authorList>
    </citation>
    <scope>NUCLEOTIDE SEQUENCE [LARGE SCALE GENOMIC DNA]</scope>
    <source>
        <strain evidence="10 11">DSM 15212</strain>
    </source>
</reference>
<dbReference type="STRING" id="1121301.SAMN02745912_00006"/>
<evidence type="ECO:0000256" key="6">
    <source>
        <dbReference type="ARBA" id="ARBA00023139"/>
    </source>
</evidence>
<evidence type="ECO:0000256" key="1">
    <source>
        <dbReference type="ARBA" id="ARBA00004635"/>
    </source>
</evidence>
<dbReference type="InterPro" id="IPR008844">
    <property type="entry name" value="Spore_GerAC-like"/>
</dbReference>
<gene>
    <name evidence="10" type="ORF">SAMN02745912_00006</name>
</gene>
<organism evidence="10 11">
    <name type="scientific">Paramaledivibacter caminithermalis (strain DSM 15212 / CIP 107654 / DViRD3)</name>
    <name type="common">Clostridium caminithermale</name>
    <dbReference type="NCBI Taxonomy" id="1121301"/>
    <lineage>
        <taxon>Bacteria</taxon>
        <taxon>Bacillati</taxon>
        <taxon>Bacillota</taxon>
        <taxon>Clostridia</taxon>
        <taxon>Peptostreptococcales</taxon>
        <taxon>Caminicellaceae</taxon>
        <taxon>Paramaledivibacter</taxon>
    </lineage>
</organism>
<evidence type="ECO:0000256" key="5">
    <source>
        <dbReference type="ARBA" id="ARBA00023136"/>
    </source>
</evidence>
<dbReference type="Pfam" id="PF25198">
    <property type="entry name" value="Spore_GerAC_N"/>
    <property type="match status" value="1"/>
</dbReference>
<keyword evidence="5" id="KW-0472">Membrane</keyword>
<keyword evidence="6" id="KW-0564">Palmitate</keyword>
<evidence type="ECO:0000256" key="7">
    <source>
        <dbReference type="ARBA" id="ARBA00023288"/>
    </source>
</evidence>
<dbReference type="InterPro" id="IPR046953">
    <property type="entry name" value="Spore_GerAC-like_C"/>
</dbReference>
<protein>
    <submittedName>
        <fullName evidence="10">Spore germination protein KC</fullName>
    </submittedName>
</protein>
<name>A0A1M6JJN9_PARC5</name>
<evidence type="ECO:0000256" key="4">
    <source>
        <dbReference type="ARBA" id="ARBA00022729"/>
    </source>
</evidence>
<dbReference type="OrthoDB" id="9816067at2"/>
<dbReference type="AlphaFoldDB" id="A0A1M6JJN9"/>
<dbReference type="EMBL" id="FRAG01000001">
    <property type="protein sequence ID" value="SHJ46886.1"/>
    <property type="molecule type" value="Genomic_DNA"/>
</dbReference>
<keyword evidence="4" id="KW-0732">Signal</keyword>
<dbReference type="Pfam" id="PF05504">
    <property type="entry name" value="Spore_GerAC"/>
    <property type="match status" value="1"/>
</dbReference>
<keyword evidence="7" id="KW-0449">Lipoprotein</keyword>
<comment type="subcellular location">
    <subcellularLocation>
        <location evidence="1">Membrane</location>
        <topology evidence="1">Lipid-anchor</topology>
    </subcellularLocation>
</comment>
<evidence type="ECO:0000313" key="10">
    <source>
        <dbReference type="EMBL" id="SHJ46886.1"/>
    </source>
</evidence>
<dbReference type="Proteomes" id="UP000184465">
    <property type="component" value="Unassembled WGS sequence"/>
</dbReference>
<keyword evidence="11" id="KW-1185">Reference proteome</keyword>
<dbReference type="NCBIfam" id="TIGR02887">
    <property type="entry name" value="spore_ger_x_C"/>
    <property type="match status" value="1"/>
</dbReference>
<evidence type="ECO:0000256" key="2">
    <source>
        <dbReference type="ARBA" id="ARBA00007886"/>
    </source>
</evidence>
<dbReference type="PANTHER" id="PTHR35789:SF1">
    <property type="entry name" value="SPORE GERMINATION PROTEIN B3"/>
    <property type="match status" value="1"/>
</dbReference>
<dbReference type="PANTHER" id="PTHR35789">
    <property type="entry name" value="SPORE GERMINATION PROTEIN B3"/>
    <property type="match status" value="1"/>
</dbReference>
<dbReference type="Gene3D" id="6.20.190.10">
    <property type="entry name" value="Nutrient germinant receptor protein C, domain 1"/>
    <property type="match status" value="1"/>
</dbReference>
<evidence type="ECO:0000256" key="3">
    <source>
        <dbReference type="ARBA" id="ARBA00022544"/>
    </source>
</evidence>
<evidence type="ECO:0000313" key="11">
    <source>
        <dbReference type="Proteomes" id="UP000184465"/>
    </source>
</evidence>
<evidence type="ECO:0000259" key="8">
    <source>
        <dbReference type="Pfam" id="PF05504"/>
    </source>
</evidence>
<dbReference type="InterPro" id="IPR038501">
    <property type="entry name" value="Spore_GerAC_C_sf"/>
</dbReference>
<feature type="domain" description="Spore germination protein N-terminal" evidence="9">
    <location>
        <begin position="21"/>
        <end position="196"/>
    </location>
</feature>
<dbReference type="GO" id="GO:0016020">
    <property type="term" value="C:membrane"/>
    <property type="evidence" value="ECO:0007669"/>
    <property type="project" value="UniProtKB-SubCell"/>
</dbReference>
<dbReference type="Gene3D" id="3.30.300.210">
    <property type="entry name" value="Nutrient germinant receptor protein C, domain 3"/>
    <property type="match status" value="1"/>
</dbReference>
<evidence type="ECO:0000259" key="9">
    <source>
        <dbReference type="Pfam" id="PF25198"/>
    </source>
</evidence>
<dbReference type="RefSeq" id="WP_073146224.1">
    <property type="nucleotide sequence ID" value="NZ_FRAG01000001.1"/>
</dbReference>
<dbReference type="InterPro" id="IPR057336">
    <property type="entry name" value="GerAC_N"/>
</dbReference>
<keyword evidence="3" id="KW-0309">Germination</keyword>
<dbReference type="PROSITE" id="PS51257">
    <property type="entry name" value="PROKAR_LIPOPROTEIN"/>
    <property type="match status" value="1"/>
</dbReference>